<dbReference type="EMBL" id="VDCQ01000103">
    <property type="protein sequence ID" value="TNJ57398.1"/>
    <property type="molecule type" value="Genomic_DNA"/>
</dbReference>
<dbReference type="GO" id="GO:0000156">
    <property type="term" value="F:phosphorelay response regulator activity"/>
    <property type="evidence" value="ECO:0007669"/>
    <property type="project" value="TreeGrafter"/>
</dbReference>
<dbReference type="GO" id="GO:0000976">
    <property type="term" value="F:transcription cis-regulatory region binding"/>
    <property type="evidence" value="ECO:0007669"/>
    <property type="project" value="TreeGrafter"/>
</dbReference>
<evidence type="ECO:0000256" key="3">
    <source>
        <dbReference type="ARBA" id="ARBA00023015"/>
    </source>
</evidence>
<reference evidence="9 10" key="1">
    <citation type="submission" date="2019-05" db="EMBL/GenBank/DDBJ databases">
        <title>We sequenced the genome of Paenibacillus hemerocallicola KCTC 33185 for further insight into its adaptation and study the phylogeny of Paenibacillus.</title>
        <authorList>
            <person name="Narsing Rao M.P."/>
        </authorList>
    </citation>
    <scope>NUCLEOTIDE SEQUENCE [LARGE SCALE GENOMIC DNA]</scope>
    <source>
        <strain evidence="9 10">KCTC 33185</strain>
    </source>
</reference>
<evidence type="ECO:0000313" key="9">
    <source>
        <dbReference type="EMBL" id="TNJ57398.1"/>
    </source>
</evidence>
<dbReference type="InterPro" id="IPR011006">
    <property type="entry name" value="CheY-like_superfamily"/>
</dbReference>
<dbReference type="PROSITE" id="PS50110">
    <property type="entry name" value="RESPONSE_REGULATORY"/>
    <property type="match status" value="2"/>
</dbReference>
<dbReference type="InterPro" id="IPR001789">
    <property type="entry name" value="Sig_transdc_resp-reg_receiver"/>
</dbReference>
<dbReference type="GO" id="GO:0005829">
    <property type="term" value="C:cytosol"/>
    <property type="evidence" value="ECO:0007669"/>
    <property type="project" value="TreeGrafter"/>
</dbReference>
<dbReference type="SUPFAM" id="SSF52172">
    <property type="entry name" value="CheY-like"/>
    <property type="match status" value="2"/>
</dbReference>
<feature type="non-terminal residue" evidence="9">
    <location>
        <position position="1"/>
    </location>
</feature>
<proteinExistence type="predicted"/>
<feature type="modified residue" description="4-aspartylphosphate" evidence="6">
    <location>
        <position position="101"/>
    </location>
</feature>
<name>A0A5C4SWN4_9BACL</name>
<evidence type="ECO:0000256" key="1">
    <source>
        <dbReference type="ARBA" id="ARBA00022553"/>
    </source>
</evidence>
<comment type="caution">
    <text evidence="9">The sequence shown here is derived from an EMBL/GenBank/DDBJ whole genome shotgun (WGS) entry which is preliminary data.</text>
</comment>
<dbReference type="RefSeq" id="WP_139607614.1">
    <property type="nucleotide sequence ID" value="NZ_VDCQ01000103.1"/>
</dbReference>
<keyword evidence="3" id="KW-0805">Transcription regulation</keyword>
<dbReference type="SMART" id="SM00448">
    <property type="entry name" value="REC"/>
    <property type="match status" value="2"/>
</dbReference>
<dbReference type="Pfam" id="PF00072">
    <property type="entry name" value="Response_reg"/>
    <property type="match status" value="2"/>
</dbReference>
<organism evidence="9 10">
    <name type="scientific">Paenibacillus hemerocallicola</name>
    <dbReference type="NCBI Taxonomy" id="1172614"/>
    <lineage>
        <taxon>Bacteria</taxon>
        <taxon>Bacillati</taxon>
        <taxon>Bacillota</taxon>
        <taxon>Bacilli</taxon>
        <taxon>Bacillales</taxon>
        <taxon>Paenibacillaceae</taxon>
        <taxon>Paenibacillus</taxon>
    </lineage>
</organism>
<evidence type="ECO:0000256" key="5">
    <source>
        <dbReference type="ARBA" id="ARBA00023163"/>
    </source>
</evidence>
<dbReference type="GO" id="GO:0006355">
    <property type="term" value="P:regulation of DNA-templated transcription"/>
    <property type="evidence" value="ECO:0007669"/>
    <property type="project" value="TreeGrafter"/>
</dbReference>
<keyword evidence="5" id="KW-0804">Transcription</keyword>
<dbReference type="InterPro" id="IPR039420">
    <property type="entry name" value="WalR-like"/>
</dbReference>
<dbReference type="AlphaFoldDB" id="A0A5C4SWN4"/>
<keyword evidence="4" id="KW-0238">DNA-binding</keyword>
<evidence type="ECO:0000256" key="4">
    <source>
        <dbReference type="ARBA" id="ARBA00023125"/>
    </source>
</evidence>
<feature type="compositionally biased region" description="Polar residues" evidence="7">
    <location>
        <begin position="1"/>
        <end position="22"/>
    </location>
</feature>
<dbReference type="PANTHER" id="PTHR48111:SF1">
    <property type="entry name" value="TWO-COMPONENT RESPONSE REGULATOR ORR33"/>
    <property type="match status" value="1"/>
</dbReference>
<feature type="region of interest" description="Disordered" evidence="7">
    <location>
        <begin position="1"/>
        <end position="29"/>
    </location>
</feature>
<dbReference type="Gene3D" id="3.40.50.2300">
    <property type="match status" value="2"/>
</dbReference>
<feature type="domain" description="Response regulatory" evidence="8">
    <location>
        <begin position="52"/>
        <end position="167"/>
    </location>
</feature>
<feature type="domain" description="Response regulatory" evidence="8">
    <location>
        <begin position="205"/>
        <end position="328"/>
    </location>
</feature>
<evidence type="ECO:0000313" key="10">
    <source>
        <dbReference type="Proteomes" id="UP000307943"/>
    </source>
</evidence>
<dbReference type="OrthoDB" id="9759607at2"/>
<evidence type="ECO:0000256" key="7">
    <source>
        <dbReference type="SAM" id="MobiDB-lite"/>
    </source>
</evidence>
<dbReference type="Proteomes" id="UP000307943">
    <property type="component" value="Unassembled WGS sequence"/>
</dbReference>
<sequence length="333" mass="37093">ATTGTPIAEGRQTNATRGTQTADGPHPNAISEAPATAAAMDAQTAAAPAKPLVLLVDDDVTLLQMFKERLEAEGCLVLATPFPEKAIRWFYELKPDCIVLDVILPGHSGYDLLTVLQRSPQLFVPVILMSALYEKSDRMKAYVLGADDFLAKPIDPDEFAVRVLNKIRRKQSIAKLMPSNGSKHAGTGTALSAEGDADQGAEHWRIAILDDDPIIRNLLQRRLKDWRLDGKAPEVRTFADGSAFFEDDWHRRKGNYLLILDRMMPKINGIEVLTRLRADYPADRYRIIMLTGVGEQEEIAQAMRLGTDDYVIKPFRLPELEARMLRFLQGNKG</sequence>
<dbReference type="PANTHER" id="PTHR48111">
    <property type="entry name" value="REGULATOR OF RPOS"/>
    <property type="match status" value="1"/>
</dbReference>
<gene>
    <name evidence="9" type="ORF">FE784_38565</name>
</gene>
<accession>A0A5C4SWN4</accession>
<evidence type="ECO:0000256" key="2">
    <source>
        <dbReference type="ARBA" id="ARBA00023012"/>
    </source>
</evidence>
<keyword evidence="2" id="KW-0902">Two-component regulatory system</keyword>
<dbReference type="GO" id="GO:0032993">
    <property type="term" value="C:protein-DNA complex"/>
    <property type="evidence" value="ECO:0007669"/>
    <property type="project" value="TreeGrafter"/>
</dbReference>
<keyword evidence="1 6" id="KW-0597">Phosphoprotein</keyword>
<keyword evidence="10" id="KW-1185">Reference proteome</keyword>
<feature type="modified residue" description="4-aspartylphosphate" evidence="6">
    <location>
        <position position="261"/>
    </location>
</feature>
<protein>
    <submittedName>
        <fullName evidence="9">Response regulator</fullName>
    </submittedName>
</protein>
<evidence type="ECO:0000256" key="6">
    <source>
        <dbReference type="PROSITE-ProRule" id="PRU00169"/>
    </source>
</evidence>
<evidence type="ECO:0000259" key="8">
    <source>
        <dbReference type="PROSITE" id="PS50110"/>
    </source>
</evidence>